<proteinExistence type="predicted"/>
<dbReference type="InterPro" id="IPR047629">
    <property type="entry name" value="IS1182_transpos"/>
</dbReference>
<dbReference type="PANTHER" id="PTHR35604">
    <property type="entry name" value="TRANSPOSASE INSH FOR INSERTION SEQUENCE ELEMENT IS5A-RELATED"/>
    <property type="match status" value="1"/>
</dbReference>
<sequence length="455" mass="51700">MLYDKVSDREAEERAKFDLRWKVALELPMDEAGFDFTSLCKFRTAIIVNDKISVVFDKIIKMAIEAEILPKDLEQVIDSTSVMGAGAVQDTYTLIQKAMRKVIKTTKRFPQVRKLTASFKQDYLKKGKPEINWDSKEERKKMLKELVSDANSLIEALKENDLNKWEQEAADMLSQVAYQDIEINDQQEPEIRQGVAKDRIISIADSEMRHGHKTSKGLFNGYKDTILEDPHAEIITSVAVSEGNKHDAEVINEVLNGAKSIGISTTQLTGDTAYGSAETRLALQGEQIKVIAPVANPSNKGLFPKSQFTINLDKFSCQCPNQYVTRLCTRDRITKAIKSFRFPEEVCQSCPLRPLCTNSKHGRVVSVHQHEAVLQEAREYQMTREFQDKYRLRPIVERKIAELKHHGLGKARYRGKAKVLFQLTWTSAVVNLKRLFRMSDNNYALAKTLGLCTPI</sequence>
<protein>
    <submittedName>
        <fullName evidence="2">Mobile element protein</fullName>
    </submittedName>
</protein>
<dbReference type="AlphaFoldDB" id="A0A2L2XBC8"/>
<dbReference type="NCBIfam" id="NF033551">
    <property type="entry name" value="transpos_IS1182"/>
    <property type="match status" value="1"/>
</dbReference>
<evidence type="ECO:0000313" key="3">
    <source>
        <dbReference type="Proteomes" id="UP000239549"/>
    </source>
</evidence>
<organism evidence="2 3">
    <name type="scientific">Desulfocucumis palustris</name>
    <dbReference type="NCBI Taxonomy" id="1898651"/>
    <lineage>
        <taxon>Bacteria</taxon>
        <taxon>Bacillati</taxon>
        <taxon>Bacillota</taxon>
        <taxon>Clostridia</taxon>
        <taxon>Eubacteriales</taxon>
        <taxon>Desulfocucumaceae</taxon>
        <taxon>Desulfocucumis</taxon>
    </lineage>
</organism>
<name>A0A2L2XBC8_9FIRM</name>
<dbReference type="Pfam" id="PF13751">
    <property type="entry name" value="DDE_Tnp_1_6"/>
    <property type="match status" value="1"/>
</dbReference>
<feature type="domain" description="Transposase DDE" evidence="1">
    <location>
        <begin position="319"/>
        <end position="435"/>
    </location>
</feature>
<accession>A0A2L2XBC8</accession>
<comment type="caution">
    <text evidence="2">The sequence shown here is derived from an EMBL/GenBank/DDBJ whole genome shotgun (WGS) entry which is preliminary data.</text>
</comment>
<dbReference type="EMBL" id="BFAV01000099">
    <property type="protein sequence ID" value="GBF33410.1"/>
    <property type="molecule type" value="Genomic_DNA"/>
</dbReference>
<dbReference type="Proteomes" id="UP000239549">
    <property type="component" value="Unassembled WGS sequence"/>
</dbReference>
<gene>
    <name evidence="2" type="ORF">DCCM_2511</name>
</gene>
<dbReference type="PANTHER" id="PTHR35604:SF2">
    <property type="entry name" value="TRANSPOSASE INSH FOR INSERTION SEQUENCE ELEMENT IS5A-RELATED"/>
    <property type="match status" value="1"/>
</dbReference>
<evidence type="ECO:0000259" key="1">
    <source>
        <dbReference type="Pfam" id="PF13751"/>
    </source>
</evidence>
<dbReference type="InterPro" id="IPR025668">
    <property type="entry name" value="Tnp_DDE_dom"/>
</dbReference>
<evidence type="ECO:0000313" key="2">
    <source>
        <dbReference type="EMBL" id="GBF33410.1"/>
    </source>
</evidence>
<reference evidence="3" key="1">
    <citation type="submission" date="2018-02" db="EMBL/GenBank/DDBJ databases">
        <title>Genome sequence of Desulfocucumis palustris strain NAW-5.</title>
        <authorList>
            <person name="Watanabe M."/>
            <person name="Kojima H."/>
            <person name="Fukui M."/>
        </authorList>
    </citation>
    <scope>NUCLEOTIDE SEQUENCE [LARGE SCALE GENOMIC DNA]</scope>
    <source>
        <strain evidence="3">NAW-5</strain>
    </source>
</reference>
<keyword evidence="3" id="KW-1185">Reference proteome</keyword>